<protein>
    <submittedName>
        <fullName evidence="2">Uncharacterized protein</fullName>
    </submittedName>
</protein>
<organism evidence="2 3">
    <name type="scientific">Deinococcus soli</name>
    <name type="common">ex Cha et al. 2016</name>
    <dbReference type="NCBI Taxonomy" id="1309411"/>
    <lineage>
        <taxon>Bacteria</taxon>
        <taxon>Thermotogati</taxon>
        <taxon>Deinococcota</taxon>
        <taxon>Deinococci</taxon>
        <taxon>Deinococcales</taxon>
        <taxon>Deinococcaceae</taxon>
        <taxon>Deinococcus</taxon>
    </lineage>
</organism>
<sequence length="132" mass="14815">MRPSEIRVHIGTCDVLAALSVQNGEWRLGILRVLHAPQQRRSMTDVSRDIAMGRRPALHSDPPRLSARDAEQDWPVVEQRGQYFLNVDSASQRQLLGSLARTLNAPYSSFGVPVRFDAETLRRLRSGPVQAD</sequence>
<feature type="compositionally biased region" description="Basic and acidic residues" evidence="1">
    <location>
        <begin position="42"/>
        <end position="52"/>
    </location>
</feature>
<name>A0AAE3XEQ9_9DEIO</name>
<dbReference type="RefSeq" id="WP_309853349.1">
    <property type="nucleotide sequence ID" value="NZ_JAVDQJ010000004.1"/>
</dbReference>
<dbReference type="EMBL" id="JAVDQK010000005">
    <property type="protein sequence ID" value="MDR6218770.1"/>
    <property type="molecule type" value="Genomic_DNA"/>
</dbReference>
<accession>A0AAE3XEQ9</accession>
<dbReference type="Proteomes" id="UP001185331">
    <property type="component" value="Unassembled WGS sequence"/>
</dbReference>
<evidence type="ECO:0000313" key="2">
    <source>
        <dbReference type="EMBL" id="MDR6218770.1"/>
    </source>
</evidence>
<dbReference type="AlphaFoldDB" id="A0AAE3XEQ9"/>
<evidence type="ECO:0000313" key="3">
    <source>
        <dbReference type="Proteomes" id="UP001185331"/>
    </source>
</evidence>
<evidence type="ECO:0000256" key="1">
    <source>
        <dbReference type="SAM" id="MobiDB-lite"/>
    </source>
</evidence>
<feature type="region of interest" description="Disordered" evidence="1">
    <location>
        <begin position="42"/>
        <end position="71"/>
    </location>
</feature>
<proteinExistence type="predicted"/>
<reference evidence="2" key="1">
    <citation type="submission" date="2023-07" db="EMBL/GenBank/DDBJ databases">
        <title>Sorghum-associated microbial communities from plants grown in Nebraska, USA.</title>
        <authorList>
            <person name="Schachtman D."/>
        </authorList>
    </citation>
    <scope>NUCLEOTIDE SEQUENCE</scope>
    <source>
        <strain evidence="2">BE330</strain>
    </source>
</reference>
<comment type="caution">
    <text evidence="2">The sequence shown here is derived from an EMBL/GenBank/DDBJ whole genome shotgun (WGS) entry which is preliminary data.</text>
</comment>
<gene>
    <name evidence="2" type="ORF">J2Y00_002367</name>
</gene>